<feature type="region of interest" description="Disordered" evidence="1">
    <location>
        <begin position="37"/>
        <end position="134"/>
    </location>
</feature>
<reference evidence="2" key="2">
    <citation type="submission" date="2020-05" db="EMBL/GenBank/DDBJ databases">
        <authorList>
            <person name="Kim H.-S."/>
            <person name="Proctor R.H."/>
            <person name="Brown D.W."/>
        </authorList>
    </citation>
    <scope>NUCLEOTIDE SEQUENCE</scope>
    <source>
        <strain evidence="2">NRRL 22465</strain>
    </source>
</reference>
<protein>
    <recommendedName>
        <fullName evidence="4">Life-span regulatory factor</fullName>
    </recommendedName>
</protein>
<sequence length="157" mass="17330">MDFDSWAHSFCLACDKQVQSSTDAYCSESCRLADFEKTSTTSSQASSPGFAPTSYHWTSSKSSSSGFHLSPAYDFSNAKPYGARHMNQPSYKPYGTEQSTATNTRSLTPSSSHSSLCSMQSTSTTGESGQLSDKARKELRAYAVSFEQVRMQRRRSY</sequence>
<proteinExistence type="predicted"/>
<evidence type="ECO:0000256" key="1">
    <source>
        <dbReference type="SAM" id="MobiDB-lite"/>
    </source>
</evidence>
<evidence type="ECO:0000313" key="3">
    <source>
        <dbReference type="Proteomes" id="UP000635477"/>
    </source>
</evidence>
<dbReference type="OrthoDB" id="2563506at2759"/>
<comment type="caution">
    <text evidence="2">The sequence shown here is derived from an EMBL/GenBank/DDBJ whole genome shotgun (WGS) entry which is preliminary data.</text>
</comment>
<feature type="compositionally biased region" description="Low complexity" evidence="1">
    <location>
        <begin position="104"/>
        <end position="125"/>
    </location>
</feature>
<organism evidence="2 3">
    <name type="scientific">Fusarium zealandicum</name>
    <dbReference type="NCBI Taxonomy" id="1053134"/>
    <lineage>
        <taxon>Eukaryota</taxon>
        <taxon>Fungi</taxon>
        <taxon>Dikarya</taxon>
        <taxon>Ascomycota</taxon>
        <taxon>Pezizomycotina</taxon>
        <taxon>Sordariomycetes</taxon>
        <taxon>Hypocreomycetidae</taxon>
        <taxon>Hypocreales</taxon>
        <taxon>Nectriaceae</taxon>
        <taxon>Fusarium</taxon>
        <taxon>Fusarium staphyleae species complex</taxon>
    </lineage>
</organism>
<feature type="compositionally biased region" description="Polar residues" evidence="1">
    <location>
        <begin position="38"/>
        <end position="47"/>
    </location>
</feature>
<dbReference type="Pfam" id="PF12855">
    <property type="entry name" value="Ecl1"/>
    <property type="match status" value="1"/>
</dbReference>
<keyword evidence="3" id="KW-1185">Reference proteome</keyword>
<dbReference type="AlphaFoldDB" id="A0A8H4XKU4"/>
<name>A0A8H4XKU4_9HYPO</name>
<dbReference type="InterPro" id="IPR024368">
    <property type="entry name" value="Ecl1/2/3"/>
</dbReference>
<dbReference type="EMBL" id="JABEYC010000305">
    <property type="protein sequence ID" value="KAF4979338.1"/>
    <property type="molecule type" value="Genomic_DNA"/>
</dbReference>
<evidence type="ECO:0008006" key="4">
    <source>
        <dbReference type="Google" id="ProtNLM"/>
    </source>
</evidence>
<dbReference type="Proteomes" id="UP000635477">
    <property type="component" value="Unassembled WGS sequence"/>
</dbReference>
<gene>
    <name evidence="2" type="ORF">FZEAL_4433</name>
</gene>
<evidence type="ECO:0000313" key="2">
    <source>
        <dbReference type="EMBL" id="KAF4979338.1"/>
    </source>
</evidence>
<reference evidence="2" key="1">
    <citation type="journal article" date="2020" name="BMC Genomics">
        <title>Correction to: Identification and distribution of gene clusters required for synthesis of sphingolipid metabolism inhibitors in diverse species of the filamentous fungus Fusarium.</title>
        <authorList>
            <person name="Kim H.S."/>
            <person name="Lohmar J.M."/>
            <person name="Busman M."/>
            <person name="Brown D.W."/>
            <person name="Naumann T.A."/>
            <person name="Divon H.H."/>
            <person name="Lysoe E."/>
            <person name="Uhlig S."/>
            <person name="Proctor R.H."/>
        </authorList>
    </citation>
    <scope>NUCLEOTIDE SEQUENCE</scope>
    <source>
        <strain evidence="2">NRRL 22465</strain>
    </source>
</reference>
<accession>A0A8H4XKU4</accession>